<dbReference type="Proteomes" id="UP000192277">
    <property type="component" value="Unassembled WGS sequence"/>
</dbReference>
<proteinExistence type="predicted"/>
<protein>
    <submittedName>
        <fullName evidence="1">Uncharacterized protein</fullName>
    </submittedName>
</protein>
<organism evidence="1 2">
    <name type="scientific">Niastella koreensis</name>
    <dbReference type="NCBI Taxonomy" id="354356"/>
    <lineage>
        <taxon>Bacteria</taxon>
        <taxon>Pseudomonadati</taxon>
        <taxon>Bacteroidota</taxon>
        <taxon>Chitinophagia</taxon>
        <taxon>Chitinophagales</taxon>
        <taxon>Chitinophagaceae</taxon>
        <taxon>Niastella</taxon>
    </lineage>
</organism>
<name>A0ABX3NNU9_9BACT</name>
<sequence length="111" mass="12438">MSISNLPVFLENAINLSRKLNTVWTSGDIQIKEDLQKLIFPEGIYNDRKTQTFRTEKVNFIFELIVSSSGIPPDKRKGTSYLIDYLSLSAGSRGLEPLFGLLSVIQSIETA</sequence>
<evidence type="ECO:0000313" key="2">
    <source>
        <dbReference type="Proteomes" id="UP000192277"/>
    </source>
</evidence>
<dbReference type="EMBL" id="LWBO01000084">
    <property type="protein sequence ID" value="OQP39319.1"/>
    <property type="molecule type" value="Genomic_DNA"/>
</dbReference>
<comment type="caution">
    <text evidence="1">The sequence shown here is derived from an EMBL/GenBank/DDBJ whole genome shotgun (WGS) entry which is preliminary data.</text>
</comment>
<gene>
    <name evidence="1" type="ORF">A4D02_18550</name>
</gene>
<accession>A0ABX3NNU9</accession>
<evidence type="ECO:0000313" key="1">
    <source>
        <dbReference type="EMBL" id="OQP39319.1"/>
    </source>
</evidence>
<keyword evidence="2" id="KW-1185">Reference proteome</keyword>
<reference evidence="1 2" key="1">
    <citation type="submission" date="2016-04" db="EMBL/GenBank/DDBJ databases">
        <authorList>
            <person name="Chen L."/>
            <person name="Zhuang W."/>
            <person name="Wang G."/>
        </authorList>
    </citation>
    <scope>NUCLEOTIDE SEQUENCE [LARGE SCALE GENOMIC DNA]</scope>
    <source>
        <strain evidence="2">GR20</strain>
    </source>
</reference>